<evidence type="ECO:0000259" key="3">
    <source>
        <dbReference type="PROSITE" id="PS51186"/>
    </source>
</evidence>
<organism evidence="4 5">
    <name type="scientific">Chromobacterium aquaticum</name>
    <dbReference type="NCBI Taxonomy" id="467180"/>
    <lineage>
        <taxon>Bacteria</taxon>
        <taxon>Pseudomonadati</taxon>
        <taxon>Pseudomonadota</taxon>
        <taxon>Betaproteobacteria</taxon>
        <taxon>Neisseriales</taxon>
        <taxon>Chromobacteriaceae</taxon>
        <taxon>Chromobacterium</taxon>
    </lineage>
</organism>
<dbReference type="PROSITE" id="PS51186">
    <property type="entry name" value="GNAT"/>
    <property type="match status" value="1"/>
</dbReference>
<accession>A0ABV8ZYV5</accession>
<comment type="caution">
    <text evidence="4">The sequence shown here is derived from an EMBL/GenBank/DDBJ whole genome shotgun (WGS) entry which is preliminary data.</text>
</comment>
<name>A0ABV8ZYV5_9NEIS</name>
<keyword evidence="2 4" id="KW-0012">Acyltransferase</keyword>
<dbReference type="InterPro" id="IPR000182">
    <property type="entry name" value="GNAT_dom"/>
</dbReference>
<dbReference type="InterPro" id="IPR016181">
    <property type="entry name" value="Acyl_CoA_acyltransferase"/>
</dbReference>
<dbReference type="RefSeq" id="WP_231463803.1">
    <property type="nucleotide sequence ID" value="NZ_JAJOHW010000109.1"/>
</dbReference>
<evidence type="ECO:0000256" key="1">
    <source>
        <dbReference type="ARBA" id="ARBA00022679"/>
    </source>
</evidence>
<keyword evidence="5" id="KW-1185">Reference proteome</keyword>
<evidence type="ECO:0000313" key="5">
    <source>
        <dbReference type="Proteomes" id="UP001595999"/>
    </source>
</evidence>
<dbReference type="Proteomes" id="UP001595999">
    <property type="component" value="Unassembled WGS sequence"/>
</dbReference>
<dbReference type="PANTHER" id="PTHR43877">
    <property type="entry name" value="AMINOALKYLPHOSPHONATE N-ACETYLTRANSFERASE-RELATED-RELATED"/>
    <property type="match status" value="1"/>
</dbReference>
<proteinExistence type="predicted"/>
<dbReference type="EC" id="2.3.1.-" evidence="4"/>
<dbReference type="SUPFAM" id="SSF55729">
    <property type="entry name" value="Acyl-CoA N-acyltransferases (Nat)"/>
    <property type="match status" value="1"/>
</dbReference>
<keyword evidence="1 4" id="KW-0808">Transferase</keyword>
<dbReference type="Gene3D" id="3.40.630.30">
    <property type="match status" value="1"/>
</dbReference>
<evidence type="ECO:0000313" key="4">
    <source>
        <dbReference type="EMBL" id="MFC4492147.1"/>
    </source>
</evidence>
<dbReference type="GO" id="GO:0016746">
    <property type="term" value="F:acyltransferase activity"/>
    <property type="evidence" value="ECO:0007669"/>
    <property type="project" value="UniProtKB-KW"/>
</dbReference>
<dbReference type="Pfam" id="PF00583">
    <property type="entry name" value="Acetyltransf_1"/>
    <property type="match status" value="1"/>
</dbReference>
<dbReference type="InterPro" id="IPR050832">
    <property type="entry name" value="Bact_Acetyltransf"/>
</dbReference>
<protein>
    <submittedName>
        <fullName evidence="4">GNAT family N-acetyltransferase</fullName>
        <ecNumber evidence="4">2.3.1.-</ecNumber>
    </submittedName>
</protein>
<reference evidence="5" key="1">
    <citation type="journal article" date="2019" name="Int. J. Syst. Evol. Microbiol.">
        <title>The Global Catalogue of Microorganisms (GCM) 10K type strain sequencing project: providing services to taxonomists for standard genome sequencing and annotation.</title>
        <authorList>
            <consortium name="The Broad Institute Genomics Platform"/>
            <consortium name="The Broad Institute Genome Sequencing Center for Infectious Disease"/>
            <person name="Wu L."/>
            <person name="Ma J."/>
        </authorList>
    </citation>
    <scope>NUCLEOTIDE SEQUENCE [LARGE SCALE GENOMIC DNA]</scope>
    <source>
        <strain evidence="5">CGMCC 4.7608</strain>
    </source>
</reference>
<evidence type="ECO:0000256" key="2">
    <source>
        <dbReference type="ARBA" id="ARBA00023315"/>
    </source>
</evidence>
<gene>
    <name evidence="4" type="ORF">ACFO0R_21250</name>
</gene>
<sequence>MPPPGHPPLTPSWPIHRLSPRDISAGWLDAFQRRQDVQLVYRASAAGKRSVAEPFIDDWSSAERRELARELARIAADGAVLAVEIDGILAGFAAIDPQALGPDGGYRQLKELQVDRRWRGQGLGRALLAASAAAGRELGADALYISSHSAVETVAFYEACGCVPARWLHAPQLALEPFDWQMELALSGQSIDLIQLSH</sequence>
<feature type="domain" description="N-acetyltransferase" evidence="3">
    <location>
        <begin position="39"/>
        <end position="187"/>
    </location>
</feature>
<dbReference type="EMBL" id="JBHSEK010000021">
    <property type="protein sequence ID" value="MFC4492147.1"/>
    <property type="molecule type" value="Genomic_DNA"/>
</dbReference>